<reference evidence="2" key="1">
    <citation type="journal article" date="1999" name="J. Cancer Res. Clin. Oncol.">
        <title>Genomic studies of the Lucke tumor herpesvirus (RaHV-1).</title>
        <authorList>
            <person name="Davison A.J."/>
            <person name="Sauerbier W."/>
            <person name="Dolan A."/>
            <person name="Addison C."/>
            <person name="McKinnell R.G."/>
        </authorList>
    </citation>
    <scope>NUCLEOTIDE SEQUENCE [LARGE SCALE GENOMIC DNA]</scope>
    <source>
        <strain evidence="2">McKinnell</strain>
    </source>
</reference>
<evidence type="ECO:0000313" key="1">
    <source>
        <dbReference type="EMBL" id="ABG25739.1"/>
    </source>
</evidence>
<proteinExistence type="predicted"/>
<sequence>MDPVNDSNAQRGRAAMQSARNVWGGTATLHEAAAELPIYDVCRAVSAAHLLYARIVAMTGVAGAISSSHLKMSEQMIAALALDCFCEGMRAAMSAGVATAITKHVEEWTQRLGEIPVVLQMITRTALFMVSSCYGAREGMAPDPVRWLMQCWTDASAELKVPHADTMEVINVVQGLQGAGDRLISELLAIAIPYFGVVRGWSLYHAIFAQCAASDQFCLRTRGRVASLYYPVSGVREPPVVPIDADLRTLGKRCGCDFRLTSCGPALRAISNGLECAYHRPTAPEASGRSSPCGARMCAICPYVAESDKVVALQTQNSVAVKGRIDCGSQGGVYVLTCCLCGVQHVGSTTSRLEKDLGRHIRAMTAASDTEYSGFNVMRRHVRTKHAHAAGGPHPCFSITFADWDPQRVEEWKTALGGEAAPQP</sequence>
<dbReference type="KEGG" id="vg:5141308"/>
<name>Q14VR7_9VIRU</name>
<dbReference type="EMBL" id="DQ665917">
    <property type="protein sequence ID" value="ABG25739.1"/>
    <property type="molecule type" value="Genomic_DNA"/>
</dbReference>
<dbReference type="GeneID" id="5141308"/>
<dbReference type="Proteomes" id="UP000011238">
    <property type="component" value="Segment"/>
</dbReference>
<reference evidence="1 2" key="2">
    <citation type="journal article" date="2006" name="J. Gen. Virol.">
        <title>Genome sequences of two frog herpesviruses.</title>
        <authorList>
            <person name="Davison A.J."/>
            <person name="Cunningham C."/>
            <person name="Sauerbier W."/>
            <person name="McKinnell R.G."/>
        </authorList>
    </citation>
    <scope>NUCLEOTIDE SEQUENCE [LARGE SCALE GENOMIC DNA]</scope>
    <source>
        <strain evidence="1 2">McKinnell</strain>
    </source>
</reference>
<keyword evidence="2" id="KW-1185">Reference proteome</keyword>
<accession>Q14VR7</accession>
<dbReference type="RefSeq" id="YP_656696.1">
    <property type="nucleotide sequence ID" value="NC_008211.1"/>
</dbReference>
<protein>
    <submittedName>
        <fullName evidence="1">ORF41</fullName>
    </submittedName>
</protein>
<evidence type="ECO:0000313" key="2">
    <source>
        <dbReference type="Proteomes" id="UP000011238"/>
    </source>
</evidence>
<organism evidence="2">
    <name type="scientific">Ranid herpesvirus 1</name>
    <name type="common">Lucke tumor herpesvirus</name>
    <dbReference type="NCBI Taxonomy" id="85655"/>
    <lineage>
        <taxon>Viruses</taxon>
        <taxon>Duplodnaviria</taxon>
        <taxon>Heunggongvirae</taxon>
        <taxon>Peploviricota</taxon>
        <taxon>Herviviricetes</taxon>
        <taxon>Herpesvirales</taxon>
        <taxon>Alloherpesviridae</taxon>
        <taxon>Batravirus</taxon>
        <taxon>Batravirus ranidallo1</taxon>
    </lineage>
</organism>